<dbReference type="PANTHER" id="PTHR42754:SF1">
    <property type="entry name" value="LIPOPROTEIN"/>
    <property type="match status" value="1"/>
</dbReference>
<evidence type="ECO:0000313" key="2">
    <source>
        <dbReference type="EMBL" id="KGN85262.1"/>
    </source>
</evidence>
<dbReference type="STRING" id="111105.HR09_10395"/>
<dbReference type="EMBL" id="JRAI01000059">
    <property type="protein sequence ID" value="KGN85262.1"/>
    <property type="molecule type" value="Genomic_DNA"/>
</dbReference>
<dbReference type="NCBIfam" id="TIGR04183">
    <property type="entry name" value="Por_Secre_tail"/>
    <property type="match status" value="1"/>
</dbReference>
<accession>A0A099WUZ2</accession>
<dbReference type="eggNOG" id="COG1572">
    <property type="taxonomic scope" value="Bacteria"/>
</dbReference>
<reference evidence="2 3" key="1">
    <citation type="submission" date="2014-08" db="EMBL/GenBank/DDBJ databases">
        <title>Porphyromonas gulae strain:COT-052_OH1451 Genome sequencing.</title>
        <authorList>
            <person name="Wallis C."/>
            <person name="Deusch O."/>
            <person name="O'Flynn C."/>
            <person name="Davis I."/>
            <person name="Jospin G."/>
            <person name="Darling A.E."/>
            <person name="Coil D.A."/>
            <person name="Alexiev A."/>
            <person name="Horsfall A."/>
            <person name="Kirkwood N."/>
            <person name="Harris S."/>
            <person name="Eisen J.A."/>
        </authorList>
    </citation>
    <scope>NUCLEOTIDE SEQUENCE [LARGE SCALE GENOMIC DNA]</scope>
    <source>
        <strain evidence="3">COT-052 OH1451</strain>
    </source>
</reference>
<dbReference type="AlphaFoldDB" id="A0A099WUZ2"/>
<dbReference type="Proteomes" id="UP000030130">
    <property type="component" value="Unassembled WGS sequence"/>
</dbReference>
<dbReference type="SUPFAM" id="SSF63829">
    <property type="entry name" value="Calcium-dependent phosphotriesterase"/>
    <property type="match status" value="1"/>
</dbReference>
<dbReference type="InterPro" id="IPR013431">
    <property type="entry name" value="Delta_60_rpt"/>
</dbReference>
<dbReference type="PANTHER" id="PTHR42754">
    <property type="entry name" value="ENDOGLUCANASE"/>
    <property type="match status" value="1"/>
</dbReference>
<feature type="domain" description="Secretion system C-terminal sorting" evidence="1">
    <location>
        <begin position="432"/>
        <end position="495"/>
    </location>
</feature>
<gene>
    <name evidence="2" type="ORF">HR08_06710</name>
</gene>
<dbReference type="Pfam" id="PF17164">
    <property type="entry name" value="DUF5122"/>
    <property type="match status" value="5"/>
</dbReference>
<protein>
    <recommendedName>
        <fullName evidence="1">Secretion system C-terminal sorting domain-containing protein</fullName>
    </recommendedName>
</protein>
<dbReference type="Pfam" id="PF18962">
    <property type="entry name" value="Por_Secre_tail"/>
    <property type="match status" value="1"/>
</dbReference>
<evidence type="ECO:0000313" key="3">
    <source>
        <dbReference type="Proteomes" id="UP000030130"/>
    </source>
</evidence>
<dbReference type="InterPro" id="IPR026444">
    <property type="entry name" value="Secre_tail"/>
</dbReference>
<sequence>MANAQQSGDLDPTFGTNGVVQTPIGNGSFIVDEVRNVTIQPNGKIIAMGSTRNGTKKHVAYVRYNPDGSLDQSFGNGGKQIFVPTSLYGNFATAAATLSDGKIISCGYVFDSDNTICQPLLIRMNDDGTLDTSFGNNGIVLADFPYSTLPEKMVLQKDGKMLLVGYYHDNMMTLRYNPDGSIDKTYGIDGVCEIVIEGSANSSFAKAIALQEDNKAVIVGMYGTHPDWKWAIARINENGSLDNSFGENGLKTMSIGSGHDFATAVQIQEDGKIVVAGHSWVASIPTLQYDLIVLRLNQDGELDNTFGESGIFKKNVIDGGATYVDGIVLSPEGNIYVAFNAVKNSISDLGLLSVDKNGKLNTSFGGNGYTVTDLSEAADEASAIVMQADGKIVLGASSFSATTGTPFVLLRYLTDVPSSVLPMVDEEKSFVVYPNPVKDVLNIEYEGEFGVRIFDLSGRLVLSTKNTRTIDVKALTAGSYVIELTTEAGVLTERFVKL</sequence>
<dbReference type="NCBIfam" id="TIGR02608">
    <property type="entry name" value="delta_60_rpt"/>
    <property type="match status" value="6"/>
</dbReference>
<dbReference type="Gene3D" id="2.80.10.50">
    <property type="match status" value="3"/>
</dbReference>
<name>A0A099WUZ2_9PORP</name>
<evidence type="ECO:0000259" key="1">
    <source>
        <dbReference type="Pfam" id="PF18962"/>
    </source>
</evidence>
<organism evidence="2 3">
    <name type="scientific">Porphyromonas gulae</name>
    <dbReference type="NCBI Taxonomy" id="111105"/>
    <lineage>
        <taxon>Bacteria</taxon>
        <taxon>Pseudomonadati</taxon>
        <taxon>Bacteroidota</taxon>
        <taxon>Bacteroidia</taxon>
        <taxon>Bacteroidales</taxon>
        <taxon>Porphyromonadaceae</taxon>
        <taxon>Porphyromonas</taxon>
    </lineage>
</organism>
<proteinExistence type="predicted"/>
<comment type="caution">
    <text evidence="2">The sequence shown here is derived from an EMBL/GenBank/DDBJ whole genome shotgun (WGS) entry which is preliminary data.</text>
</comment>